<reference evidence="2 3" key="1">
    <citation type="submission" date="2019-01" db="EMBL/GenBank/DDBJ databases">
        <title>Pseudolysobacter antarctica gen. nov., sp. nov., isolated from Fildes Peninsula, Antarctica.</title>
        <authorList>
            <person name="Wei Z."/>
            <person name="Peng F."/>
        </authorList>
    </citation>
    <scope>NUCLEOTIDE SEQUENCE [LARGE SCALE GENOMIC DNA]</scope>
    <source>
        <strain evidence="2 3">AQ6-296</strain>
    </source>
</reference>
<dbReference type="OrthoDB" id="9796839at2"/>
<proteinExistence type="predicted"/>
<dbReference type="KEGG" id="xbc:ELE36_10240"/>
<name>A0A411HJQ8_9GAMM</name>
<evidence type="ECO:0000259" key="1">
    <source>
        <dbReference type="Pfam" id="PF01553"/>
    </source>
</evidence>
<dbReference type="RefSeq" id="WP_129833010.1">
    <property type="nucleotide sequence ID" value="NZ_CP035704.1"/>
</dbReference>
<keyword evidence="3" id="KW-1185">Reference proteome</keyword>
<protein>
    <recommendedName>
        <fullName evidence="1">Phospholipid/glycerol acyltransferase domain-containing protein</fullName>
    </recommendedName>
</protein>
<dbReference type="EMBL" id="CP035704">
    <property type="protein sequence ID" value="QBB70711.1"/>
    <property type="molecule type" value="Genomic_DNA"/>
</dbReference>
<sequence>MRFRWPLGWVLRRFGIMPVDRARAHGVVDQVVERFDQSATMWFVLAPEGTRKRVENWKTGFWHIARDASVPVLCAYFHYPTRTVGIGPIMHMTANLKSDMARVRDYYRPWIGKNRGTT</sequence>
<dbReference type="Pfam" id="PF01553">
    <property type="entry name" value="Acyltransferase"/>
    <property type="match status" value="1"/>
</dbReference>
<dbReference type="AlphaFoldDB" id="A0A411HJQ8"/>
<feature type="domain" description="Phospholipid/glycerol acyltransferase" evidence="1">
    <location>
        <begin position="5"/>
        <end position="74"/>
    </location>
</feature>
<dbReference type="InterPro" id="IPR002123">
    <property type="entry name" value="Plipid/glycerol_acylTrfase"/>
</dbReference>
<organism evidence="2 3">
    <name type="scientific">Pseudolysobacter antarcticus</name>
    <dbReference type="NCBI Taxonomy" id="2511995"/>
    <lineage>
        <taxon>Bacteria</taxon>
        <taxon>Pseudomonadati</taxon>
        <taxon>Pseudomonadota</taxon>
        <taxon>Gammaproteobacteria</taxon>
        <taxon>Lysobacterales</taxon>
        <taxon>Rhodanobacteraceae</taxon>
        <taxon>Pseudolysobacter</taxon>
    </lineage>
</organism>
<accession>A0A411HJQ8</accession>
<evidence type="ECO:0000313" key="2">
    <source>
        <dbReference type="EMBL" id="QBB70711.1"/>
    </source>
</evidence>
<gene>
    <name evidence="2" type="ORF">ELE36_10240</name>
</gene>
<dbReference type="GO" id="GO:0016746">
    <property type="term" value="F:acyltransferase activity"/>
    <property type="evidence" value="ECO:0007669"/>
    <property type="project" value="InterPro"/>
</dbReference>
<dbReference type="SUPFAM" id="SSF69593">
    <property type="entry name" value="Glycerol-3-phosphate (1)-acyltransferase"/>
    <property type="match status" value="1"/>
</dbReference>
<dbReference type="Proteomes" id="UP000291562">
    <property type="component" value="Chromosome"/>
</dbReference>
<evidence type="ECO:0000313" key="3">
    <source>
        <dbReference type="Proteomes" id="UP000291562"/>
    </source>
</evidence>